<organism evidence="4 6">
    <name type="scientific">Achromobacter denitrificans</name>
    <name type="common">Alcaligenes denitrificans</name>
    <dbReference type="NCBI Taxonomy" id="32002"/>
    <lineage>
        <taxon>Bacteria</taxon>
        <taxon>Pseudomonadati</taxon>
        <taxon>Pseudomonadota</taxon>
        <taxon>Betaproteobacteria</taxon>
        <taxon>Burkholderiales</taxon>
        <taxon>Alcaligenaceae</taxon>
        <taxon>Achromobacter</taxon>
    </lineage>
</organism>
<feature type="region of interest" description="Disordered" evidence="2">
    <location>
        <begin position="128"/>
        <end position="149"/>
    </location>
</feature>
<comment type="similarity">
    <text evidence="1">Belongs to the metallo-dependent hydrolases superfamily.</text>
</comment>
<evidence type="ECO:0000313" key="7">
    <source>
        <dbReference type="Proteomes" id="UP001446337"/>
    </source>
</evidence>
<dbReference type="Proteomes" id="UP001446337">
    <property type="component" value="Chromosome"/>
</dbReference>
<evidence type="ECO:0000259" key="3">
    <source>
        <dbReference type="Pfam" id="PF04909"/>
    </source>
</evidence>
<feature type="domain" description="Amidohydrolase-related" evidence="3">
    <location>
        <begin position="12"/>
        <end position="304"/>
    </location>
</feature>
<dbReference type="AlphaFoldDB" id="A0A6N0JGN9"/>
<reference evidence="5 7" key="2">
    <citation type="submission" date="2024-05" db="EMBL/GenBank/DDBJ databases">
        <title>Achromobacter denitrificans. BP1, complete genome.</title>
        <authorList>
            <person name="Zhang B."/>
        </authorList>
    </citation>
    <scope>NUCLEOTIDE SEQUENCE [LARGE SCALE GENOMIC DNA]</scope>
    <source>
        <strain evidence="5 7">BP1</strain>
    </source>
</reference>
<dbReference type="PANTHER" id="PTHR43569:SF1">
    <property type="entry name" value="BLL3371 PROTEIN"/>
    <property type="match status" value="1"/>
</dbReference>
<evidence type="ECO:0000313" key="6">
    <source>
        <dbReference type="Proteomes" id="UP000509782"/>
    </source>
</evidence>
<protein>
    <submittedName>
        <fullName evidence="4">Amidohydrolase family protein</fullName>
    </submittedName>
</protein>
<proteinExistence type="inferred from homology"/>
<reference evidence="4 6" key="1">
    <citation type="submission" date="2020-05" db="EMBL/GenBank/DDBJ databases">
        <title>FDA dAtabase for Regulatory Grade micrObial Sequences (FDA-ARGOS): Supporting development and validation of Infectious Disease Dx tests.</title>
        <authorList>
            <person name="Sproer C."/>
            <person name="Gronow S."/>
            <person name="Severitt S."/>
            <person name="Schroder I."/>
            <person name="Tallon L."/>
            <person name="Sadzewicz L."/>
            <person name="Zhao X."/>
            <person name="Vavikolanu K."/>
            <person name="Mehta A."/>
            <person name="Aluvathingal J."/>
            <person name="Nadendla S."/>
            <person name="Myers T."/>
            <person name="Yan Y."/>
            <person name="Sichtig H."/>
        </authorList>
    </citation>
    <scope>NUCLEOTIDE SEQUENCE [LARGE SCALE GENOMIC DNA]</scope>
    <source>
        <strain evidence="4 6">FDAARGOS_787</strain>
    </source>
</reference>
<gene>
    <name evidence="5" type="ORF">AAIK43_16505</name>
    <name evidence="4" type="ORF">FOC81_05960</name>
</gene>
<dbReference type="Proteomes" id="UP000509782">
    <property type="component" value="Chromosome"/>
</dbReference>
<dbReference type="InterPro" id="IPR052350">
    <property type="entry name" value="Metallo-dep_Lactonases"/>
</dbReference>
<dbReference type="RefSeq" id="WP_088146010.1">
    <property type="nucleotide sequence ID" value="NZ_CP036344.1"/>
</dbReference>
<dbReference type="PANTHER" id="PTHR43569">
    <property type="entry name" value="AMIDOHYDROLASE"/>
    <property type="match status" value="1"/>
</dbReference>
<dbReference type="EMBL" id="CP154792">
    <property type="protein sequence ID" value="XAN19596.1"/>
    <property type="molecule type" value="Genomic_DNA"/>
</dbReference>
<sequence length="309" mass="33943">MNPADNDIPAFIDAHQHFWDLDRNPYPWLQGETVEGFRYGSYEALRRNYLPEDYAADTRGCAPVATVHIEAEWDRRGPVDETRWLTALAERHQRPSVLVAHADLGAPDAGEVLAAQAAFDMVRGIRHKPAASPRADGARRGQPGSMDDARWRDGYAQLQRFGLSFDLQAPWWHLEQALELARDFPDTTLILNHTGLPSDRSPQGLAGWRKALETLALAPNAALKISGLGQLDSPWSAQANIPLIQTAISLFGPERCMFASNFPVDSLVTSYPAIVAAFAEAIAPLAPAQRHALWAGNAARIYRIGANAP</sequence>
<accession>A0A6N0JGN9</accession>
<evidence type="ECO:0000313" key="5">
    <source>
        <dbReference type="EMBL" id="XAN19596.1"/>
    </source>
</evidence>
<dbReference type="Gene3D" id="3.20.20.140">
    <property type="entry name" value="Metal-dependent hydrolases"/>
    <property type="match status" value="1"/>
</dbReference>
<dbReference type="EMBL" id="CP054569">
    <property type="protein sequence ID" value="QKQ46254.1"/>
    <property type="molecule type" value="Genomic_DNA"/>
</dbReference>
<keyword evidence="4" id="KW-0378">Hydrolase</keyword>
<evidence type="ECO:0000256" key="1">
    <source>
        <dbReference type="ARBA" id="ARBA00038310"/>
    </source>
</evidence>
<name>A0A6N0JGN9_ACHDE</name>
<dbReference type="Pfam" id="PF04909">
    <property type="entry name" value="Amidohydro_2"/>
    <property type="match status" value="1"/>
</dbReference>
<keyword evidence="7" id="KW-1185">Reference proteome</keyword>
<dbReference type="GO" id="GO:0016787">
    <property type="term" value="F:hydrolase activity"/>
    <property type="evidence" value="ECO:0007669"/>
    <property type="project" value="UniProtKB-KW"/>
</dbReference>
<dbReference type="SUPFAM" id="SSF51556">
    <property type="entry name" value="Metallo-dependent hydrolases"/>
    <property type="match status" value="1"/>
</dbReference>
<evidence type="ECO:0000313" key="4">
    <source>
        <dbReference type="EMBL" id="QKQ46254.1"/>
    </source>
</evidence>
<evidence type="ECO:0000256" key="2">
    <source>
        <dbReference type="SAM" id="MobiDB-lite"/>
    </source>
</evidence>
<dbReference type="InterPro" id="IPR032466">
    <property type="entry name" value="Metal_Hydrolase"/>
</dbReference>
<dbReference type="InterPro" id="IPR006680">
    <property type="entry name" value="Amidohydro-rel"/>
</dbReference>